<dbReference type="Pfam" id="PF26017">
    <property type="entry name" value="BACK_BTBD8"/>
    <property type="match status" value="1"/>
</dbReference>
<dbReference type="InterPro" id="IPR043225">
    <property type="entry name" value="BACK_BTBD8"/>
</dbReference>
<dbReference type="SUPFAM" id="SSF54695">
    <property type="entry name" value="POZ domain"/>
    <property type="match status" value="1"/>
</dbReference>
<gene>
    <name evidence="3" type="ORF">BZA70DRAFT_277352</name>
</gene>
<dbReference type="Pfam" id="PF00651">
    <property type="entry name" value="BTB"/>
    <property type="match status" value="1"/>
</dbReference>
<feature type="region of interest" description="Disordered" evidence="1">
    <location>
        <begin position="161"/>
        <end position="192"/>
    </location>
</feature>
<evidence type="ECO:0000313" key="3">
    <source>
        <dbReference type="EMBL" id="KAK7205889.1"/>
    </source>
</evidence>
<dbReference type="PROSITE" id="PS50097">
    <property type="entry name" value="BTB"/>
    <property type="match status" value="1"/>
</dbReference>
<dbReference type="Gene3D" id="3.30.710.10">
    <property type="entry name" value="Potassium Channel Kv1.1, Chain A"/>
    <property type="match status" value="1"/>
</dbReference>
<reference evidence="3 4" key="1">
    <citation type="submission" date="2024-03" db="EMBL/GenBank/DDBJ databases">
        <title>Genome-scale model development and genomic sequencing of the oleaginous clade Lipomyces.</title>
        <authorList>
            <consortium name="Lawrence Berkeley National Laboratory"/>
            <person name="Czajka J.J."/>
            <person name="Han Y."/>
            <person name="Kim J."/>
            <person name="Mondo S.J."/>
            <person name="Hofstad B.A."/>
            <person name="Robles A."/>
            <person name="Haridas S."/>
            <person name="Riley R."/>
            <person name="LaButti K."/>
            <person name="Pangilinan J."/>
            <person name="Andreopoulos W."/>
            <person name="Lipzen A."/>
            <person name="Yan J."/>
            <person name="Wang M."/>
            <person name="Ng V."/>
            <person name="Grigoriev I.V."/>
            <person name="Spatafora J.W."/>
            <person name="Magnuson J.K."/>
            <person name="Baker S.E."/>
            <person name="Pomraning K.R."/>
        </authorList>
    </citation>
    <scope>NUCLEOTIDE SEQUENCE [LARGE SCALE GENOMIC DNA]</scope>
    <source>
        <strain evidence="3 4">Phaff 52-87</strain>
    </source>
</reference>
<accession>A0ABR1F7R6</accession>
<evidence type="ECO:0000313" key="4">
    <source>
        <dbReference type="Proteomes" id="UP001498771"/>
    </source>
</evidence>
<sequence length="639" mass="71495">MSSPEPTPASDDFQLESQLQSLHEHPEPSYADVLFLMPKSARAQQATIPLPTRIWAHSALLAVIYPKPLERLGPMFSSSYEPGRSRLGLSPKTSCGLEYAVVEVAPENDLAVRKLVAGCYRPVVLRRLWEKKGGKREMLAALDEGVLLACNAAIVREHAATGRTPGSSGDGAETGTMPINMSGEDGYATPPDQGTDTFFSSPLLSSSPLSAAMNNSNADPERYAGDMTLLLEGEKVSFRIHKFLLDLRAPYFSTMFRSAFADATASEHTLSAEYFTPLSLAVVAQYIYLDDADLLFSWKWTDFSRYIASTKCTSDINAPTQEIFDIFADVLVSAKFLQIESLERWIIGCLVKIGHGFACTGAQCTKLLPGIANLGHQYQIRELYDPCMSWMSRHTNVSVLWKRNLLALPDEVLQDLVENVEGKVSPKTVIPLYLRIYSLRLNTATSVFRDDWEEKLLTPLMDYCGSYTAEWFAHPRIVFSVARALSSTSYNAMENLLIVIVTRKICARTATAIWRGVECLAKLLPVSPIVEMLSLHVTEWFKQHWRELVPVSYGVKGVKELTTKEEEYGSMVDFGQWPEDSVQKLSAQIKVPAADLQALPEAVRVAESRREQWLERCRVGEANRQMRRLELMRARERMG</sequence>
<dbReference type="EMBL" id="JBBJBU010000004">
    <property type="protein sequence ID" value="KAK7205889.1"/>
    <property type="molecule type" value="Genomic_DNA"/>
</dbReference>
<evidence type="ECO:0000256" key="1">
    <source>
        <dbReference type="SAM" id="MobiDB-lite"/>
    </source>
</evidence>
<dbReference type="GeneID" id="90037947"/>
<comment type="caution">
    <text evidence="3">The sequence shown here is derived from an EMBL/GenBank/DDBJ whole genome shotgun (WGS) entry which is preliminary data.</text>
</comment>
<proteinExistence type="predicted"/>
<dbReference type="RefSeq" id="XP_064768922.1">
    <property type="nucleotide sequence ID" value="XM_064912435.1"/>
</dbReference>
<dbReference type="Proteomes" id="UP001498771">
    <property type="component" value="Unassembled WGS sequence"/>
</dbReference>
<organism evidence="3 4">
    <name type="scientific">Myxozyma melibiosi</name>
    <dbReference type="NCBI Taxonomy" id="54550"/>
    <lineage>
        <taxon>Eukaryota</taxon>
        <taxon>Fungi</taxon>
        <taxon>Dikarya</taxon>
        <taxon>Ascomycota</taxon>
        <taxon>Saccharomycotina</taxon>
        <taxon>Lipomycetes</taxon>
        <taxon>Lipomycetales</taxon>
        <taxon>Lipomycetaceae</taxon>
        <taxon>Myxozyma</taxon>
    </lineage>
</organism>
<name>A0ABR1F7R6_9ASCO</name>
<dbReference type="InterPro" id="IPR000210">
    <property type="entry name" value="BTB/POZ_dom"/>
</dbReference>
<dbReference type="InterPro" id="IPR011333">
    <property type="entry name" value="SKP1/BTB/POZ_sf"/>
</dbReference>
<evidence type="ECO:0000259" key="2">
    <source>
        <dbReference type="PROSITE" id="PS50097"/>
    </source>
</evidence>
<protein>
    <recommendedName>
        <fullName evidence="2">BTB domain-containing protein</fullName>
    </recommendedName>
</protein>
<feature type="domain" description="BTB" evidence="2">
    <location>
        <begin position="225"/>
        <end position="296"/>
    </location>
</feature>
<keyword evidence="4" id="KW-1185">Reference proteome</keyword>